<dbReference type="Proteomes" id="UP000297716">
    <property type="component" value="Unassembled WGS sequence"/>
</dbReference>
<dbReference type="SUPFAM" id="SSF88713">
    <property type="entry name" value="Glycoside hydrolase/deacetylase"/>
    <property type="match status" value="1"/>
</dbReference>
<evidence type="ECO:0000256" key="2">
    <source>
        <dbReference type="ARBA" id="ARBA00022723"/>
    </source>
</evidence>
<evidence type="ECO:0000256" key="7">
    <source>
        <dbReference type="SAM" id="SignalP"/>
    </source>
</evidence>
<reference evidence="9 10" key="1">
    <citation type="submission" date="2019-03" db="EMBL/GenBank/DDBJ databases">
        <title>Draft genome sequence of Xylaria hypoxylon DSM 108379, a ubiquitous saprotrophic-parasitic fungi on hardwood.</title>
        <authorList>
            <person name="Buettner E."/>
            <person name="Leonhardt S."/>
            <person name="Gebauer A.M."/>
            <person name="Liers C."/>
            <person name="Hofrichter M."/>
            <person name="Kellner H."/>
        </authorList>
    </citation>
    <scope>NUCLEOTIDE SEQUENCE [LARGE SCALE GENOMIC DNA]</scope>
    <source>
        <strain evidence="9 10">DSM 108379</strain>
    </source>
</reference>
<proteinExistence type="predicted"/>
<organism evidence="9 10">
    <name type="scientific">Xylaria hypoxylon</name>
    <dbReference type="NCBI Taxonomy" id="37992"/>
    <lineage>
        <taxon>Eukaryota</taxon>
        <taxon>Fungi</taxon>
        <taxon>Dikarya</taxon>
        <taxon>Ascomycota</taxon>
        <taxon>Pezizomycotina</taxon>
        <taxon>Sordariomycetes</taxon>
        <taxon>Xylariomycetidae</taxon>
        <taxon>Xylariales</taxon>
        <taxon>Xylariaceae</taxon>
        <taxon>Xylaria</taxon>
    </lineage>
</organism>
<evidence type="ECO:0000313" key="10">
    <source>
        <dbReference type="Proteomes" id="UP000297716"/>
    </source>
</evidence>
<dbReference type="Pfam" id="PF01522">
    <property type="entry name" value="Polysacc_deac_1"/>
    <property type="match status" value="1"/>
</dbReference>
<evidence type="ECO:0000256" key="6">
    <source>
        <dbReference type="ARBA" id="ARBA00023285"/>
    </source>
</evidence>
<dbReference type="GO" id="GO:0016810">
    <property type="term" value="F:hydrolase activity, acting on carbon-nitrogen (but not peptide) bonds"/>
    <property type="evidence" value="ECO:0007669"/>
    <property type="project" value="InterPro"/>
</dbReference>
<dbReference type="GO" id="GO:0046872">
    <property type="term" value="F:metal ion binding"/>
    <property type="evidence" value="ECO:0007669"/>
    <property type="project" value="UniProtKB-KW"/>
</dbReference>
<keyword evidence="6" id="KW-0170">Cobalt</keyword>
<feature type="chain" id="PRO_5021275332" description="NodB homology domain-containing protein" evidence="7">
    <location>
        <begin position="19"/>
        <end position="253"/>
    </location>
</feature>
<protein>
    <recommendedName>
        <fullName evidence="8">NodB homology domain-containing protein</fullName>
    </recommendedName>
</protein>
<evidence type="ECO:0000256" key="3">
    <source>
        <dbReference type="ARBA" id="ARBA00022729"/>
    </source>
</evidence>
<gene>
    <name evidence="9" type="ORF">E0Z10_g6327</name>
</gene>
<dbReference type="PANTHER" id="PTHR46471:SF9">
    <property type="entry name" value="CHITIN DEACETYLASE"/>
    <property type="match status" value="1"/>
</dbReference>
<dbReference type="OrthoDB" id="2125469at2759"/>
<feature type="signal peptide" evidence="7">
    <location>
        <begin position="1"/>
        <end position="18"/>
    </location>
</feature>
<sequence>MLFTSAVAAFALVAGVSARSVPSPIEVMKRTHVAGSVITKCSKSGVLALAYDDGPYQYTSSLIDTLDAAGVKGTFFFTGTLYGCIYNQRAAVKKAFDNGHQVASHTWTHPHMASLSAQGIQSEMEKVEQAMVNIFGKKPAYVRPPYLETGGQFLNIMKQMNYTVINDDIDTGDWNNKSPQQSQQLFQSAGVSGQGHIPLMHETYQSTVTTLTTWLINWAKTNNIKIVTVAECLNDADGMYKEGTFPSNGASSC</sequence>
<accession>A0A4Z0YR27</accession>
<dbReference type="PROSITE" id="PS51677">
    <property type="entry name" value="NODB"/>
    <property type="match status" value="1"/>
</dbReference>
<evidence type="ECO:0000313" key="9">
    <source>
        <dbReference type="EMBL" id="TGJ82448.1"/>
    </source>
</evidence>
<keyword evidence="3 7" id="KW-0732">Signal</keyword>
<evidence type="ECO:0000256" key="4">
    <source>
        <dbReference type="ARBA" id="ARBA00022801"/>
    </source>
</evidence>
<keyword evidence="5" id="KW-0119">Carbohydrate metabolism</keyword>
<comment type="caution">
    <text evidence="9">The sequence shown here is derived from an EMBL/GenBank/DDBJ whole genome shotgun (WGS) entry which is preliminary data.</text>
</comment>
<dbReference type="InterPro" id="IPR011330">
    <property type="entry name" value="Glyco_hydro/deAcase_b/a-brl"/>
</dbReference>
<evidence type="ECO:0000256" key="5">
    <source>
        <dbReference type="ARBA" id="ARBA00023277"/>
    </source>
</evidence>
<keyword evidence="4" id="KW-0378">Hydrolase</keyword>
<dbReference type="EMBL" id="SKBN01000128">
    <property type="protein sequence ID" value="TGJ82448.1"/>
    <property type="molecule type" value="Genomic_DNA"/>
</dbReference>
<dbReference type="InterPro" id="IPR002509">
    <property type="entry name" value="NODB_dom"/>
</dbReference>
<dbReference type="STRING" id="37992.A0A4Z0YR27"/>
<dbReference type="GO" id="GO:0005975">
    <property type="term" value="P:carbohydrate metabolic process"/>
    <property type="evidence" value="ECO:0007669"/>
    <property type="project" value="InterPro"/>
</dbReference>
<dbReference type="CDD" id="cd10951">
    <property type="entry name" value="CE4_ClCDA_like"/>
    <property type="match status" value="1"/>
</dbReference>
<name>A0A4Z0YR27_9PEZI</name>
<dbReference type="Gene3D" id="3.20.20.370">
    <property type="entry name" value="Glycoside hydrolase/deacetylase"/>
    <property type="match status" value="1"/>
</dbReference>
<comment type="cofactor">
    <cofactor evidence="1">
        <name>Co(2+)</name>
        <dbReference type="ChEBI" id="CHEBI:48828"/>
    </cofactor>
</comment>
<dbReference type="PANTHER" id="PTHR46471">
    <property type="entry name" value="CHITIN DEACETYLASE"/>
    <property type="match status" value="1"/>
</dbReference>
<keyword evidence="2" id="KW-0479">Metal-binding</keyword>
<dbReference type="AlphaFoldDB" id="A0A4Z0YR27"/>
<evidence type="ECO:0000256" key="1">
    <source>
        <dbReference type="ARBA" id="ARBA00001941"/>
    </source>
</evidence>
<keyword evidence="10" id="KW-1185">Reference proteome</keyword>
<feature type="domain" description="NodB homology" evidence="8">
    <location>
        <begin position="45"/>
        <end position="227"/>
    </location>
</feature>
<evidence type="ECO:0000259" key="8">
    <source>
        <dbReference type="PROSITE" id="PS51677"/>
    </source>
</evidence>